<comment type="caution">
    <text evidence="1">The sequence shown here is derived from an EMBL/GenBank/DDBJ whole genome shotgun (WGS) entry which is preliminary data.</text>
</comment>
<dbReference type="SUPFAM" id="SSF55961">
    <property type="entry name" value="Bet v1-like"/>
    <property type="match status" value="1"/>
</dbReference>
<keyword evidence="2" id="KW-1185">Reference proteome</keyword>
<reference evidence="2" key="1">
    <citation type="submission" date="2015-06" db="EMBL/GenBank/DDBJ databases">
        <title>Comparative genomics of Burkholderia leaf nodule symbionts.</title>
        <authorList>
            <person name="Carlier A."/>
            <person name="Eberl L."/>
            <person name="Pinto-Carbo M."/>
        </authorList>
    </citation>
    <scope>NUCLEOTIDE SEQUENCE [LARGE SCALE GENOMIC DNA]</scope>
    <source>
        <strain evidence="2">UZHbot4</strain>
    </source>
</reference>
<evidence type="ECO:0000313" key="1">
    <source>
        <dbReference type="EMBL" id="KND52707.1"/>
    </source>
</evidence>
<dbReference type="Proteomes" id="UP000036959">
    <property type="component" value="Unassembled WGS sequence"/>
</dbReference>
<dbReference type="InterPro" id="IPR023393">
    <property type="entry name" value="START-like_dom_sf"/>
</dbReference>
<gene>
    <name evidence="1" type="ORF">BVER_06405</name>
</gene>
<evidence type="ECO:0000313" key="2">
    <source>
        <dbReference type="Proteomes" id="UP000036959"/>
    </source>
</evidence>
<accession>A0A0L0LQN7</accession>
<dbReference type="OrthoDB" id="880456at2"/>
<dbReference type="EMBL" id="LFJJ01000446">
    <property type="protein sequence ID" value="KND52707.1"/>
    <property type="molecule type" value="Genomic_DNA"/>
</dbReference>
<sequence length="132" mass="14757">MMQAITLSVSIDRDWRDLYEAIWRPKAFPRWASSGLAQSTLELTGDVWKARGPAGEVTIRFTPHNAFGVMDHTVILEDGTEVDVPLRVIRNGDGPEVALTLFRQPGMSDEKFAADADWVRRDLATLAQRFAA</sequence>
<protein>
    <recommendedName>
        <fullName evidence="3">Polyketide cyclase</fullName>
    </recommendedName>
</protein>
<evidence type="ECO:0008006" key="3">
    <source>
        <dbReference type="Google" id="ProtNLM"/>
    </source>
</evidence>
<organism evidence="1 2">
    <name type="scientific">Candidatus Burkholderia verschuerenii</name>
    <dbReference type="NCBI Taxonomy" id="242163"/>
    <lineage>
        <taxon>Bacteria</taxon>
        <taxon>Pseudomonadati</taxon>
        <taxon>Pseudomonadota</taxon>
        <taxon>Betaproteobacteria</taxon>
        <taxon>Burkholderiales</taxon>
        <taxon>Burkholderiaceae</taxon>
        <taxon>Burkholderia</taxon>
    </lineage>
</organism>
<dbReference type="PATRIC" id="fig|242163.4.peg.5294"/>
<name>A0A0L0LQN7_9BURK</name>
<dbReference type="AlphaFoldDB" id="A0A0L0LQN7"/>
<proteinExistence type="predicted"/>
<dbReference type="Gene3D" id="3.30.530.20">
    <property type="match status" value="1"/>
</dbReference>